<dbReference type="GO" id="GO:0008237">
    <property type="term" value="F:metallopeptidase activity"/>
    <property type="evidence" value="ECO:0007669"/>
    <property type="project" value="InterPro"/>
</dbReference>
<dbReference type="InterPro" id="IPR037518">
    <property type="entry name" value="MPN"/>
</dbReference>
<sequence>MSCAKKPPSSRLDEALKERHEALALVEEQFRDFDVVWAKVIGFPWWPGVLFHSWDVVRRAGIRTDAKIVETLLIPPPQRVPVVDAVSGEETGTFRVRRYCLVMFLDKFNFSLVEIDPSNVASYTAHYQMYKHAVMGSKNKKKTEFKRALIKAEQLLHMGNEYVEDDLVLLEEPTPAEKKQRMDEVMEFEKDDEQSLDDAWDDQGSTDDSNFGVNEVLAGDAKAAKMPQRKATSKSRKAKRPEAKDSDEDEVVILTPAKPRRRLPPKYAKASDRRTSRKDSRMSSQVAVVSRSPSPIDLTSPPECEKKRNRIKDKAGAKATGKPPRPKMKKANGESEKKNGRVKVLVLEDDDNSEGSVEEVDDEVADPTQEEEQSDLVPTPLSSIWTTGVSGEKSGVTTHLAYKQDFVWDNDVFTDELSVSEKAALEQKKAEEAAAQVGTGRERSLSKRQPRSVQQSNLRQNLMAGNLDPHTMVQCAAYRPKDYVEDPNSRSRGGPMLAPPFQVVVHPDAVFVADLHAHLATCEIIGFLGGKWDEASKTLYIQAAFPCRSLVIDGDDGSTDVEMDPGSEIELRGIIENAQLEVVGWYHSHPAFAPDPSIRDIENQTSYQKLFQRPSVSKEAGGDSKPLEPFVGLIVGTYDTRRSTPVSLFRYFHTRGEKVSGGARREIFMPYEFVPERRQFRSVLQDEEREKTKFVPVYDSVLKLFKLELTAVKQELPMDVKAAPAQRSWPSRARVSGPVRKRKQSSEVDAEKSAKKPRAKDKRSTRSSSVATGNESLTSKEKHEASLQNGSTDSSPDADVSVVKAQLEKQPVEPQVKEVIAVVVTSKIVDDKSKNSRIAKNLKQISESSTSPSEDEGKDQMSYIAKTIGTQDDTDATSMHKIPKNEGSISGTTGGLAVTANLDAASNASTPQSLPPSYSAVTNTGRKRNRKPQKTTKNSNRSASPSSDGISPGWPPSPTNNQPSQTFFNAFQASGPVFSNGNCHEEVTPPPSRPDEQKTDNNMVEDTQYIEFKETMVTGTTGKDDGSPQNMVGKTGLNSKATSYAVISEEARHFTSTVVEKVLEKVVAENAGFPPKSGQKIDNSDANEEAQGEDQESKAAASVNVGEPATRKHSKPQLFGSNQECEDIQTSLQKMAGYLDILKSHMLSTAESKPEAAATESMVVETKPELDEDELQAELGNLTALRTKYGPGVSGCAEQVITLVDYYRDFERRTDLNEIWKSRITKLEKIESSLSEYVQYLNIPAARRHDFVKVRTVHYQLLLIY</sequence>
<feature type="compositionally biased region" description="Basic and acidic residues" evidence="1">
    <location>
        <begin position="269"/>
        <end position="281"/>
    </location>
</feature>
<comment type="caution">
    <text evidence="4">The sequence shown here is derived from an EMBL/GenBank/DDBJ whole genome shotgun (WGS) entry which is preliminary data.</text>
</comment>
<dbReference type="PANTHER" id="PTHR10410">
    <property type="entry name" value="EUKARYOTIC TRANSLATION INITIATION FACTOR 3 -RELATED"/>
    <property type="match status" value="1"/>
</dbReference>
<dbReference type="Pfam" id="PF00855">
    <property type="entry name" value="PWWP"/>
    <property type="match status" value="1"/>
</dbReference>
<feature type="compositionally biased region" description="Basic and acidic residues" evidence="1">
    <location>
        <begin position="744"/>
        <end position="754"/>
    </location>
</feature>
<dbReference type="CDD" id="cd08067">
    <property type="entry name" value="MPN_2A_DUB"/>
    <property type="match status" value="1"/>
</dbReference>
<dbReference type="Pfam" id="PF01398">
    <property type="entry name" value="JAB"/>
    <property type="match status" value="1"/>
</dbReference>
<evidence type="ECO:0000259" key="2">
    <source>
        <dbReference type="PROSITE" id="PS50249"/>
    </source>
</evidence>
<dbReference type="AlphaFoldDB" id="A0AAD9LG92"/>
<dbReference type="Gene3D" id="2.30.30.140">
    <property type="match status" value="1"/>
</dbReference>
<evidence type="ECO:0000313" key="5">
    <source>
        <dbReference type="Proteomes" id="UP001259832"/>
    </source>
</evidence>
<accession>A0AAD9LG92</accession>
<organism evidence="4 5">
    <name type="scientific">Phytophthora citrophthora</name>
    <dbReference type="NCBI Taxonomy" id="4793"/>
    <lineage>
        <taxon>Eukaryota</taxon>
        <taxon>Sar</taxon>
        <taxon>Stramenopiles</taxon>
        <taxon>Oomycota</taxon>
        <taxon>Peronosporomycetes</taxon>
        <taxon>Peronosporales</taxon>
        <taxon>Peronosporaceae</taxon>
        <taxon>Phytophthora</taxon>
    </lineage>
</organism>
<feature type="compositionally biased region" description="Basic and acidic residues" evidence="1">
    <location>
        <begin position="175"/>
        <end position="188"/>
    </location>
</feature>
<name>A0AAD9LG92_9STRA</name>
<feature type="compositionally biased region" description="Basic residues" evidence="1">
    <location>
        <begin position="925"/>
        <end position="934"/>
    </location>
</feature>
<protein>
    <submittedName>
        <fullName evidence="4">Myb-like protein H</fullName>
    </submittedName>
</protein>
<dbReference type="PROSITE" id="PS50249">
    <property type="entry name" value="MPN"/>
    <property type="match status" value="1"/>
</dbReference>
<dbReference type="SUPFAM" id="SSF102712">
    <property type="entry name" value="JAB1/MPN domain"/>
    <property type="match status" value="1"/>
</dbReference>
<feature type="region of interest" description="Disordered" evidence="1">
    <location>
        <begin position="175"/>
        <end position="383"/>
    </location>
</feature>
<evidence type="ECO:0000259" key="3">
    <source>
        <dbReference type="PROSITE" id="PS50812"/>
    </source>
</evidence>
<feature type="compositionally biased region" description="Acidic residues" evidence="1">
    <location>
        <begin position="1085"/>
        <end position="1094"/>
    </location>
</feature>
<dbReference type="Proteomes" id="UP001259832">
    <property type="component" value="Unassembled WGS sequence"/>
</dbReference>
<dbReference type="Gene3D" id="3.40.140.10">
    <property type="entry name" value="Cytidine Deaminase, domain 2"/>
    <property type="match status" value="1"/>
</dbReference>
<dbReference type="InterPro" id="IPR000555">
    <property type="entry name" value="JAMM/MPN+_dom"/>
</dbReference>
<feature type="domain" description="MPN" evidence="2">
    <location>
        <begin position="503"/>
        <end position="654"/>
    </location>
</feature>
<dbReference type="CDD" id="cd05162">
    <property type="entry name" value="PWWP"/>
    <property type="match status" value="1"/>
</dbReference>
<dbReference type="EMBL" id="JASMQC010000025">
    <property type="protein sequence ID" value="KAK1934477.1"/>
    <property type="molecule type" value="Genomic_DNA"/>
</dbReference>
<feature type="compositionally biased region" description="Acidic residues" evidence="1">
    <location>
        <begin position="189"/>
        <end position="205"/>
    </location>
</feature>
<proteinExistence type="predicted"/>
<feature type="compositionally biased region" description="Polar residues" evidence="1">
    <location>
        <begin position="786"/>
        <end position="795"/>
    </location>
</feature>
<feature type="compositionally biased region" description="Basic residues" evidence="1">
    <location>
        <begin position="227"/>
        <end position="239"/>
    </location>
</feature>
<feature type="region of interest" description="Disordered" evidence="1">
    <location>
        <begin position="1072"/>
        <end position="1122"/>
    </location>
</feature>
<gene>
    <name evidence="4" type="ORF">P3T76_011086</name>
</gene>
<feature type="region of interest" description="Disordered" evidence="1">
    <location>
        <begin position="431"/>
        <end position="457"/>
    </location>
</feature>
<feature type="region of interest" description="Disordered" evidence="1">
    <location>
        <begin position="721"/>
        <end position="799"/>
    </location>
</feature>
<feature type="compositionally biased region" description="Polar residues" evidence="1">
    <location>
        <begin position="906"/>
        <end position="924"/>
    </location>
</feature>
<dbReference type="InterPro" id="IPR000313">
    <property type="entry name" value="PWWP_dom"/>
</dbReference>
<feature type="compositionally biased region" description="Basic residues" evidence="1">
    <location>
        <begin position="755"/>
        <end position="765"/>
    </location>
</feature>
<dbReference type="SMART" id="SM00293">
    <property type="entry name" value="PWWP"/>
    <property type="match status" value="1"/>
</dbReference>
<evidence type="ECO:0000256" key="1">
    <source>
        <dbReference type="SAM" id="MobiDB-lite"/>
    </source>
</evidence>
<feature type="compositionally biased region" description="Polar residues" evidence="1">
    <location>
        <begin position="766"/>
        <end position="777"/>
    </location>
</feature>
<feature type="compositionally biased region" description="Acidic residues" evidence="1">
    <location>
        <begin position="347"/>
        <end position="374"/>
    </location>
</feature>
<feature type="region of interest" description="Disordered" evidence="1">
    <location>
        <begin position="906"/>
        <end position="1002"/>
    </location>
</feature>
<keyword evidence="5" id="KW-1185">Reference proteome</keyword>
<feature type="domain" description="PWWP" evidence="3">
    <location>
        <begin position="34"/>
        <end position="116"/>
    </location>
</feature>
<dbReference type="SUPFAM" id="SSF63748">
    <property type="entry name" value="Tudor/PWWP/MBT"/>
    <property type="match status" value="1"/>
</dbReference>
<feature type="compositionally biased region" description="Basic and acidic residues" evidence="1">
    <location>
        <begin position="983"/>
        <end position="999"/>
    </location>
</feature>
<feature type="compositionally biased region" description="Polar residues" evidence="1">
    <location>
        <begin position="282"/>
        <end position="293"/>
    </location>
</feature>
<dbReference type="PROSITE" id="PS50812">
    <property type="entry name" value="PWWP"/>
    <property type="match status" value="1"/>
</dbReference>
<feature type="region of interest" description="Disordered" evidence="1">
    <location>
        <begin position="868"/>
        <end position="893"/>
    </location>
</feature>
<dbReference type="SMART" id="SM00232">
    <property type="entry name" value="JAB_MPN"/>
    <property type="match status" value="1"/>
</dbReference>
<evidence type="ECO:0000313" key="4">
    <source>
        <dbReference type="EMBL" id="KAK1934477.1"/>
    </source>
</evidence>
<reference evidence="4" key="1">
    <citation type="submission" date="2023-08" db="EMBL/GenBank/DDBJ databases">
        <title>Reference Genome Resource for the Citrus Pathogen Phytophthora citrophthora.</title>
        <authorList>
            <person name="Moller H."/>
            <person name="Coetzee B."/>
            <person name="Rose L.J."/>
            <person name="Van Niekerk J.M."/>
        </authorList>
    </citation>
    <scope>NUCLEOTIDE SEQUENCE</scope>
    <source>
        <strain evidence="4">STE-U-9442</strain>
    </source>
</reference>
<dbReference type="InterPro" id="IPR050242">
    <property type="entry name" value="JAMM_MPN+_peptidase_M67A"/>
</dbReference>
<feature type="compositionally biased region" description="Polar residues" evidence="1">
    <location>
        <begin position="959"/>
        <end position="982"/>
    </location>
</feature>
<feature type="compositionally biased region" description="Polar residues" evidence="1">
    <location>
        <begin position="935"/>
        <end position="949"/>
    </location>
</feature>